<dbReference type="EMBL" id="LCFP01000002">
    <property type="protein sequence ID" value="KKS98432.1"/>
    <property type="molecule type" value="Genomic_DNA"/>
</dbReference>
<keyword evidence="1" id="KW-1133">Transmembrane helix</keyword>
<name>A0A0G1DLG5_9BACT</name>
<accession>A0A0G1DLG5</accession>
<feature type="transmembrane region" description="Helical" evidence="1">
    <location>
        <begin position="317"/>
        <end position="338"/>
    </location>
</feature>
<dbReference type="InterPro" id="IPR045691">
    <property type="entry name" value="DUF6056"/>
</dbReference>
<keyword evidence="1" id="KW-0472">Membrane</keyword>
<evidence type="ECO:0000313" key="3">
    <source>
        <dbReference type="Proteomes" id="UP000034894"/>
    </source>
</evidence>
<evidence type="ECO:0000313" key="2">
    <source>
        <dbReference type="EMBL" id="KKS98432.1"/>
    </source>
</evidence>
<organism evidence="2 3">
    <name type="scientific">Candidatus Gottesmanbacteria bacterium GW2011_GWA2_43_14</name>
    <dbReference type="NCBI Taxonomy" id="1618443"/>
    <lineage>
        <taxon>Bacteria</taxon>
        <taxon>Candidatus Gottesmaniibacteriota</taxon>
    </lineage>
</organism>
<reference evidence="2 3" key="1">
    <citation type="journal article" date="2015" name="Nature">
        <title>rRNA introns, odd ribosomes, and small enigmatic genomes across a large radiation of phyla.</title>
        <authorList>
            <person name="Brown C.T."/>
            <person name="Hug L.A."/>
            <person name="Thomas B.C."/>
            <person name="Sharon I."/>
            <person name="Castelle C.J."/>
            <person name="Singh A."/>
            <person name="Wilkins M.J."/>
            <person name="Williams K.H."/>
            <person name="Banfield J.F."/>
        </authorList>
    </citation>
    <scope>NUCLEOTIDE SEQUENCE [LARGE SCALE GENOMIC DNA]</scope>
</reference>
<proteinExistence type="predicted"/>
<sequence>MKKFPKLFLSVLFLGVFLYVITLNLDAQGPNYDELLLAVPSFTYKGIPVAMFNEFSLAGVPVFANSILGGIKTAIYGSYLVLTDSRFTITGWRFMAIALYTLGLIFFIFKISHVLKRREFLLLVLLIITDIDILINVRFDFGPVAMSFLYKYIFLGLAINTELNKKLNSFLSFLMGLATGLIIFDKLSAVVFLIPYFMFLFHWIKKAILISKNLYLNIIGLFIGLFPIIITNIYYLIRENRLFSTVSLVSNTVYKLSTINLFIKSYFYLGSGFDSIRGMLGQDIIRNTGSFQFYILVLFILVLFIFNFLFLRQKRKIHLSLLFLLSFIFIGLALYLMPQKTYERHFLLGTPFQYISVILIFDLINKIKLNKKLKKLLYTSCIIVFTVWISVRTANLILTANYLASGKSSLQWDPSFNEIGVFADKNKADSYFIASDWGVATQIFAYSNGSQNLIFELFPGYHNSGQLRNVIKNSRKKIIYIIGLNPPTQLYRANSQKIETDAKSATYLESVPLEQELRDLKAIRIKKYKVI</sequence>
<feature type="transmembrane region" description="Helical" evidence="1">
    <location>
        <begin position="289"/>
        <end position="310"/>
    </location>
</feature>
<feature type="transmembrane region" description="Helical" evidence="1">
    <location>
        <begin position="376"/>
        <end position="398"/>
    </location>
</feature>
<evidence type="ECO:0008006" key="4">
    <source>
        <dbReference type="Google" id="ProtNLM"/>
    </source>
</evidence>
<feature type="transmembrane region" description="Helical" evidence="1">
    <location>
        <begin position="89"/>
        <end position="108"/>
    </location>
</feature>
<dbReference type="AlphaFoldDB" id="A0A0G1DLG5"/>
<dbReference type="STRING" id="1618443.UV73_C0002G0146"/>
<keyword evidence="1" id="KW-0812">Transmembrane</keyword>
<evidence type="ECO:0000256" key="1">
    <source>
        <dbReference type="SAM" id="Phobius"/>
    </source>
</evidence>
<feature type="transmembrane region" description="Helical" evidence="1">
    <location>
        <begin position="214"/>
        <end position="236"/>
    </location>
</feature>
<feature type="transmembrane region" description="Helical" evidence="1">
    <location>
        <begin position="170"/>
        <end position="194"/>
    </location>
</feature>
<protein>
    <recommendedName>
        <fullName evidence="4">Glycosyltransferase RgtA/B/C/D-like domain-containing protein</fullName>
    </recommendedName>
</protein>
<dbReference type="Pfam" id="PF19528">
    <property type="entry name" value="DUF6056"/>
    <property type="match status" value="1"/>
</dbReference>
<gene>
    <name evidence="2" type="ORF">UV73_C0002G0146</name>
</gene>
<dbReference type="Proteomes" id="UP000034894">
    <property type="component" value="Unassembled WGS sequence"/>
</dbReference>
<feature type="transmembrane region" description="Helical" evidence="1">
    <location>
        <begin position="120"/>
        <end position="139"/>
    </location>
</feature>
<comment type="caution">
    <text evidence="2">The sequence shown here is derived from an EMBL/GenBank/DDBJ whole genome shotgun (WGS) entry which is preliminary data.</text>
</comment>
<feature type="transmembrane region" description="Helical" evidence="1">
    <location>
        <begin position="344"/>
        <end position="364"/>
    </location>
</feature>